<feature type="compositionally biased region" description="Basic and acidic residues" evidence="1">
    <location>
        <begin position="1"/>
        <end position="14"/>
    </location>
</feature>
<sequence length="106" mass="11654">MSGWSPEKRERGEEATLMGVGADDERWRDGAAPPPWLSGVQPCTPVILVSTREKTAKEALCGCERLMKSTRESVGAAYLTAVQPKPPPLHLFRGPPPELQRLSLFK</sequence>
<keyword evidence="3" id="KW-1185">Reference proteome</keyword>
<evidence type="ECO:0000313" key="2">
    <source>
        <dbReference type="EMBL" id="CAB1460715.1"/>
    </source>
</evidence>
<organism evidence="2 3">
    <name type="scientific">Pleuronectes platessa</name>
    <name type="common">European plaice</name>
    <dbReference type="NCBI Taxonomy" id="8262"/>
    <lineage>
        <taxon>Eukaryota</taxon>
        <taxon>Metazoa</taxon>
        <taxon>Chordata</taxon>
        <taxon>Craniata</taxon>
        <taxon>Vertebrata</taxon>
        <taxon>Euteleostomi</taxon>
        <taxon>Actinopterygii</taxon>
        <taxon>Neopterygii</taxon>
        <taxon>Teleostei</taxon>
        <taxon>Neoteleostei</taxon>
        <taxon>Acanthomorphata</taxon>
        <taxon>Carangaria</taxon>
        <taxon>Pleuronectiformes</taxon>
        <taxon>Pleuronectoidei</taxon>
        <taxon>Pleuronectidae</taxon>
        <taxon>Pleuronectes</taxon>
    </lineage>
</organism>
<accession>A0A9N7W3M1</accession>
<gene>
    <name evidence="2" type="ORF">PLEPLA_LOCUS48587</name>
</gene>
<feature type="region of interest" description="Disordered" evidence="1">
    <location>
        <begin position="1"/>
        <end position="35"/>
    </location>
</feature>
<name>A0A9N7W3M1_PLEPL</name>
<proteinExistence type="predicted"/>
<dbReference type="AlphaFoldDB" id="A0A9N7W3M1"/>
<reference evidence="2" key="1">
    <citation type="submission" date="2020-03" db="EMBL/GenBank/DDBJ databases">
        <authorList>
            <person name="Weist P."/>
        </authorList>
    </citation>
    <scope>NUCLEOTIDE SEQUENCE</scope>
</reference>
<dbReference type="Proteomes" id="UP001153269">
    <property type="component" value="Unassembled WGS sequence"/>
</dbReference>
<evidence type="ECO:0000256" key="1">
    <source>
        <dbReference type="SAM" id="MobiDB-lite"/>
    </source>
</evidence>
<comment type="caution">
    <text evidence="2">The sequence shown here is derived from an EMBL/GenBank/DDBJ whole genome shotgun (WGS) entry which is preliminary data.</text>
</comment>
<evidence type="ECO:0000313" key="3">
    <source>
        <dbReference type="Proteomes" id="UP001153269"/>
    </source>
</evidence>
<protein>
    <submittedName>
        <fullName evidence="2">Uncharacterized protein</fullName>
    </submittedName>
</protein>
<dbReference type="EMBL" id="CADEAL010004491">
    <property type="protein sequence ID" value="CAB1460715.1"/>
    <property type="molecule type" value="Genomic_DNA"/>
</dbReference>